<evidence type="ECO:0000313" key="1">
    <source>
        <dbReference type="EMBL" id="PKD45043.1"/>
    </source>
</evidence>
<organism evidence="1 2">
    <name type="scientific">Rhodohalobacter barkolensis</name>
    <dbReference type="NCBI Taxonomy" id="2053187"/>
    <lineage>
        <taxon>Bacteria</taxon>
        <taxon>Pseudomonadati</taxon>
        <taxon>Balneolota</taxon>
        <taxon>Balneolia</taxon>
        <taxon>Balneolales</taxon>
        <taxon>Balneolaceae</taxon>
        <taxon>Rhodohalobacter</taxon>
    </lineage>
</organism>
<accession>A0A2N0VLG5</accession>
<keyword evidence="2" id="KW-1185">Reference proteome</keyword>
<sequence>MKEGYNLSIDLFTNVQDDVEKRKYIILGELKKISEEFQFYKIYPHLSHLVELRKLLKNVVARLADLRSKFPKRISKIDWVNRTIEHEVIFTSGTDISAVEDLINWALPHIEKVIEEGVAIHEFVESELTVEQVGILPNYKDEGYLFVPDNQKKSLNLFRFEVSIFQSAEDQYRALKTKFLKHLEQDRVKLSPNSIKLDLIRSHAELPNPATYAFATKLDFPFNHTIFPVAKRRLMHILSDEMEK</sequence>
<dbReference type="RefSeq" id="WP_101072429.1">
    <property type="nucleotide sequence ID" value="NZ_PISP01000001.1"/>
</dbReference>
<dbReference type="Proteomes" id="UP000233398">
    <property type="component" value="Unassembled WGS sequence"/>
</dbReference>
<reference evidence="1 2" key="1">
    <citation type="submission" date="2017-11" db="EMBL/GenBank/DDBJ databases">
        <title>Rhodohalobacter 15182 sp. nov., isolated from a salt lake.</title>
        <authorList>
            <person name="Han S."/>
        </authorList>
    </citation>
    <scope>NUCLEOTIDE SEQUENCE [LARGE SCALE GENOMIC DNA]</scope>
    <source>
        <strain evidence="1 2">15182</strain>
    </source>
</reference>
<protein>
    <submittedName>
        <fullName evidence="1">Uncharacterized protein</fullName>
    </submittedName>
</protein>
<dbReference type="OrthoDB" id="1523307at2"/>
<gene>
    <name evidence="1" type="ORF">CWD77_06195</name>
</gene>
<name>A0A2N0VLG5_9BACT</name>
<evidence type="ECO:0000313" key="2">
    <source>
        <dbReference type="Proteomes" id="UP000233398"/>
    </source>
</evidence>
<dbReference type="EMBL" id="PISP01000001">
    <property type="protein sequence ID" value="PKD45043.1"/>
    <property type="molecule type" value="Genomic_DNA"/>
</dbReference>
<proteinExistence type="predicted"/>
<dbReference type="AlphaFoldDB" id="A0A2N0VLG5"/>
<comment type="caution">
    <text evidence="1">The sequence shown here is derived from an EMBL/GenBank/DDBJ whole genome shotgun (WGS) entry which is preliminary data.</text>
</comment>